<dbReference type="Proteomes" id="UP000270291">
    <property type="component" value="Unassembled WGS sequence"/>
</dbReference>
<dbReference type="NCBIfam" id="TIGR02937">
    <property type="entry name" value="sigma70-ECF"/>
    <property type="match status" value="1"/>
</dbReference>
<dbReference type="PANTHER" id="PTHR43133:SF62">
    <property type="entry name" value="RNA POLYMERASE SIGMA FACTOR SIGZ"/>
    <property type="match status" value="1"/>
</dbReference>
<keyword evidence="3" id="KW-0731">Sigma factor</keyword>
<reference evidence="7 8" key="1">
    <citation type="submission" date="2018-12" db="EMBL/GenBank/DDBJ databases">
        <authorList>
            <person name="Feng G."/>
            <person name="Zhu H."/>
        </authorList>
    </citation>
    <scope>NUCLEOTIDE SEQUENCE [LARGE SCALE GENOMIC DNA]</scope>
    <source>
        <strain evidence="7 8">LMG 26000</strain>
    </source>
</reference>
<dbReference type="OrthoDB" id="9798255at2"/>
<dbReference type="GO" id="GO:0016987">
    <property type="term" value="F:sigma factor activity"/>
    <property type="evidence" value="ECO:0007669"/>
    <property type="project" value="UniProtKB-KW"/>
</dbReference>
<dbReference type="InterPro" id="IPR036388">
    <property type="entry name" value="WH-like_DNA-bd_sf"/>
</dbReference>
<dbReference type="Gene3D" id="1.10.1740.10">
    <property type="match status" value="1"/>
</dbReference>
<evidence type="ECO:0000313" key="7">
    <source>
        <dbReference type="EMBL" id="RSK38804.1"/>
    </source>
</evidence>
<evidence type="ECO:0000259" key="5">
    <source>
        <dbReference type="Pfam" id="PF04542"/>
    </source>
</evidence>
<feature type="domain" description="RNA polymerase sigma factor 70 region 4 type 2" evidence="6">
    <location>
        <begin position="109"/>
        <end position="155"/>
    </location>
</feature>
<dbReference type="InterPro" id="IPR007627">
    <property type="entry name" value="RNA_pol_sigma70_r2"/>
</dbReference>
<dbReference type="InterPro" id="IPR039425">
    <property type="entry name" value="RNA_pol_sigma-70-like"/>
</dbReference>
<dbReference type="Pfam" id="PF04542">
    <property type="entry name" value="Sigma70_r2"/>
    <property type="match status" value="1"/>
</dbReference>
<evidence type="ECO:0000256" key="4">
    <source>
        <dbReference type="ARBA" id="ARBA00023163"/>
    </source>
</evidence>
<dbReference type="InterPro" id="IPR013325">
    <property type="entry name" value="RNA_pol_sigma_r2"/>
</dbReference>
<dbReference type="GO" id="GO:0003677">
    <property type="term" value="F:DNA binding"/>
    <property type="evidence" value="ECO:0007669"/>
    <property type="project" value="InterPro"/>
</dbReference>
<evidence type="ECO:0000256" key="1">
    <source>
        <dbReference type="ARBA" id="ARBA00010641"/>
    </source>
</evidence>
<dbReference type="SUPFAM" id="SSF88946">
    <property type="entry name" value="Sigma2 domain of RNA polymerase sigma factors"/>
    <property type="match status" value="1"/>
</dbReference>
<feature type="domain" description="RNA polymerase sigma-70 region 2" evidence="5">
    <location>
        <begin position="16"/>
        <end position="79"/>
    </location>
</feature>
<proteinExistence type="inferred from homology"/>
<gene>
    <name evidence="7" type="ORF">EI293_21165</name>
</gene>
<dbReference type="InterPro" id="IPR013324">
    <property type="entry name" value="RNA_pol_sigma_r3/r4-like"/>
</dbReference>
<sequence>MSMNPAAATTETIWADFHRELLAFIRRRVTDPDAAQDLLQDVFVKIHLKLPTLTYADKLTSWVYQITRNRILDYQKAQRGLVELEGDIPDVADPTELNPGFAPCITPFVDQLPAASREALLRTELGALSQKDYAAELGISYSGAKSRVQRAKQQLHQLFTACCRMKVDGCRAAALEAQPRHQCGCTAARSCAS</sequence>
<dbReference type="SUPFAM" id="SSF88659">
    <property type="entry name" value="Sigma3 and sigma4 domains of RNA polymerase sigma factors"/>
    <property type="match status" value="1"/>
</dbReference>
<name>A0A428JXK5_9BACT</name>
<accession>A0A428JXK5</accession>
<protein>
    <submittedName>
        <fullName evidence="7">Sigma-70 family RNA polymerase sigma factor</fullName>
    </submittedName>
</protein>
<dbReference type="InterPro" id="IPR013249">
    <property type="entry name" value="RNA_pol_sigma70_r4_t2"/>
</dbReference>
<dbReference type="AlphaFoldDB" id="A0A428JXK5"/>
<organism evidence="7 8">
    <name type="scientific">Hymenobacter perfusus</name>
    <dbReference type="NCBI Taxonomy" id="1236770"/>
    <lineage>
        <taxon>Bacteria</taxon>
        <taxon>Pseudomonadati</taxon>
        <taxon>Bacteroidota</taxon>
        <taxon>Cytophagia</taxon>
        <taxon>Cytophagales</taxon>
        <taxon>Hymenobacteraceae</taxon>
        <taxon>Hymenobacter</taxon>
    </lineage>
</organism>
<evidence type="ECO:0000313" key="8">
    <source>
        <dbReference type="Proteomes" id="UP000270291"/>
    </source>
</evidence>
<evidence type="ECO:0000256" key="3">
    <source>
        <dbReference type="ARBA" id="ARBA00023082"/>
    </source>
</evidence>
<dbReference type="EMBL" id="RWIU01000011">
    <property type="protein sequence ID" value="RSK38804.1"/>
    <property type="molecule type" value="Genomic_DNA"/>
</dbReference>
<dbReference type="GO" id="GO:0006352">
    <property type="term" value="P:DNA-templated transcription initiation"/>
    <property type="evidence" value="ECO:0007669"/>
    <property type="project" value="InterPro"/>
</dbReference>
<dbReference type="RefSeq" id="WP_125440555.1">
    <property type="nucleotide sequence ID" value="NZ_RWIU01000011.1"/>
</dbReference>
<dbReference type="CDD" id="cd06171">
    <property type="entry name" value="Sigma70_r4"/>
    <property type="match status" value="1"/>
</dbReference>
<dbReference type="Pfam" id="PF08281">
    <property type="entry name" value="Sigma70_r4_2"/>
    <property type="match status" value="1"/>
</dbReference>
<dbReference type="InterPro" id="IPR014284">
    <property type="entry name" value="RNA_pol_sigma-70_dom"/>
</dbReference>
<keyword evidence="2" id="KW-0805">Transcription regulation</keyword>
<comment type="caution">
    <text evidence="7">The sequence shown here is derived from an EMBL/GenBank/DDBJ whole genome shotgun (WGS) entry which is preliminary data.</text>
</comment>
<comment type="similarity">
    <text evidence="1">Belongs to the sigma-70 factor family. ECF subfamily.</text>
</comment>
<keyword evidence="8" id="KW-1185">Reference proteome</keyword>
<dbReference type="PANTHER" id="PTHR43133">
    <property type="entry name" value="RNA POLYMERASE ECF-TYPE SIGMA FACTO"/>
    <property type="match status" value="1"/>
</dbReference>
<evidence type="ECO:0000259" key="6">
    <source>
        <dbReference type="Pfam" id="PF08281"/>
    </source>
</evidence>
<evidence type="ECO:0000256" key="2">
    <source>
        <dbReference type="ARBA" id="ARBA00023015"/>
    </source>
</evidence>
<dbReference type="Gene3D" id="1.10.10.10">
    <property type="entry name" value="Winged helix-like DNA-binding domain superfamily/Winged helix DNA-binding domain"/>
    <property type="match status" value="1"/>
</dbReference>
<keyword evidence="4" id="KW-0804">Transcription</keyword>